<evidence type="ECO:0000313" key="9">
    <source>
        <dbReference type="Proteomes" id="UP001177140"/>
    </source>
</evidence>
<reference evidence="8" key="1">
    <citation type="submission" date="2022-03" db="EMBL/GenBank/DDBJ databases">
        <title>A functionally conserved STORR gene fusion in Papaver species that diverged 16.8 million years ago.</title>
        <authorList>
            <person name="Catania T."/>
        </authorList>
    </citation>
    <scope>NUCLEOTIDE SEQUENCE</scope>
    <source>
        <strain evidence="8">S-191538</strain>
    </source>
</reference>
<comment type="subcellular location">
    <subcellularLocation>
        <location evidence="1 6">Membrane</location>
        <topology evidence="1 6">Multi-pass membrane protein</topology>
    </subcellularLocation>
</comment>
<evidence type="ECO:0000256" key="2">
    <source>
        <dbReference type="ARBA" id="ARBA00007635"/>
    </source>
</evidence>
<dbReference type="EMBL" id="JAJJMA010169561">
    <property type="protein sequence ID" value="MCL7036579.1"/>
    <property type="molecule type" value="Genomic_DNA"/>
</dbReference>
<dbReference type="Proteomes" id="UP001177140">
    <property type="component" value="Unassembled WGS sequence"/>
</dbReference>
<evidence type="ECO:0000313" key="8">
    <source>
        <dbReference type="EMBL" id="MCL7036579.1"/>
    </source>
</evidence>
<dbReference type="AlphaFoldDB" id="A0AA41SBU3"/>
<dbReference type="PANTHER" id="PTHR31218">
    <property type="entry name" value="WAT1-RELATED PROTEIN"/>
    <property type="match status" value="1"/>
</dbReference>
<feature type="transmembrane region" description="Helical" evidence="6">
    <location>
        <begin position="146"/>
        <end position="164"/>
    </location>
</feature>
<feature type="transmembrane region" description="Helical" evidence="6">
    <location>
        <begin position="82"/>
        <end position="105"/>
    </location>
</feature>
<comment type="similarity">
    <text evidence="2 6">Belongs to the drug/metabolite transporter (DMT) superfamily. Plant drug/metabolite exporter (P-DME) (TC 2.A.7.4) family.</text>
</comment>
<feature type="transmembrane region" description="Helical" evidence="6">
    <location>
        <begin position="111"/>
        <end position="134"/>
    </location>
</feature>
<keyword evidence="3 6" id="KW-0812">Transmembrane</keyword>
<dbReference type="Pfam" id="PF00892">
    <property type="entry name" value="EamA"/>
    <property type="match status" value="1"/>
</dbReference>
<feature type="transmembrane region" description="Helical" evidence="6">
    <location>
        <begin position="49"/>
        <end position="70"/>
    </location>
</feature>
<dbReference type="GO" id="GO:0022857">
    <property type="term" value="F:transmembrane transporter activity"/>
    <property type="evidence" value="ECO:0007669"/>
    <property type="project" value="InterPro"/>
</dbReference>
<evidence type="ECO:0000259" key="7">
    <source>
        <dbReference type="Pfam" id="PF00892"/>
    </source>
</evidence>
<evidence type="ECO:0000256" key="1">
    <source>
        <dbReference type="ARBA" id="ARBA00004141"/>
    </source>
</evidence>
<feature type="transmembrane region" description="Helical" evidence="6">
    <location>
        <begin position="21"/>
        <end position="43"/>
    </location>
</feature>
<feature type="transmembrane region" description="Helical" evidence="6">
    <location>
        <begin position="260"/>
        <end position="280"/>
    </location>
</feature>
<proteinExistence type="inferred from homology"/>
<evidence type="ECO:0000256" key="6">
    <source>
        <dbReference type="RuleBase" id="RU363077"/>
    </source>
</evidence>
<keyword evidence="9" id="KW-1185">Reference proteome</keyword>
<dbReference type="SUPFAM" id="SSF103481">
    <property type="entry name" value="Multidrug resistance efflux transporter EmrE"/>
    <property type="match status" value="1"/>
</dbReference>
<evidence type="ECO:0000256" key="3">
    <source>
        <dbReference type="ARBA" id="ARBA00022692"/>
    </source>
</evidence>
<keyword evidence="4 6" id="KW-1133">Transmembrane helix</keyword>
<feature type="transmembrane region" description="Helical" evidence="6">
    <location>
        <begin position="292"/>
        <end position="313"/>
    </location>
</feature>
<accession>A0AA41SBU3</accession>
<name>A0AA41SBU3_PAPNU</name>
<keyword evidence="5 6" id="KW-0472">Membrane</keyword>
<feature type="transmembrane region" description="Helical" evidence="6">
    <location>
        <begin position="195"/>
        <end position="215"/>
    </location>
</feature>
<organism evidence="8 9">
    <name type="scientific">Papaver nudicaule</name>
    <name type="common">Iceland poppy</name>
    <dbReference type="NCBI Taxonomy" id="74823"/>
    <lineage>
        <taxon>Eukaryota</taxon>
        <taxon>Viridiplantae</taxon>
        <taxon>Streptophyta</taxon>
        <taxon>Embryophyta</taxon>
        <taxon>Tracheophyta</taxon>
        <taxon>Spermatophyta</taxon>
        <taxon>Magnoliopsida</taxon>
        <taxon>Ranunculales</taxon>
        <taxon>Papaveraceae</taxon>
        <taxon>Papaveroideae</taxon>
        <taxon>Papaver</taxon>
    </lineage>
</organism>
<sequence length="364" mass="40024">MAMEEMRMTLSNRIIQDVIPGLAMVFMEGITVGLTIMTKTVMARGMSPFVFIAYTNVASSILLLPSFFFFHRPRESFFNLSLLSKFFFLGLIGVTLAQNFAFMGLNYSSPIVVATMANQLPGFSFLFSIVLRPFGQVEFKRPSTRAKSIGTVVSMAGAVFVAVYKGPALWKPASTISSSLPPWPLFIFGSTPESWILGCILLAGATLCASVWNIIQITTVQEFPDARTIVTLYSLFGTAQCVIISVISERNLSAWVITDAMEISNILLSALFGSIIRSCVQGWCVRREGGPLFIAMFKPFTVFIAVSLGFLFFGHTFHFGSVIGSFIAAMGYYCSMWGQIIEGEENQIGQQHVPLLHDETSCSP</sequence>
<feature type="domain" description="EamA" evidence="7">
    <location>
        <begin position="21"/>
        <end position="161"/>
    </location>
</feature>
<dbReference type="GO" id="GO:0016020">
    <property type="term" value="C:membrane"/>
    <property type="evidence" value="ECO:0007669"/>
    <property type="project" value="UniProtKB-SubCell"/>
</dbReference>
<dbReference type="InterPro" id="IPR000620">
    <property type="entry name" value="EamA_dom"/>
</dbReference>
<protein>
    <recommendedName>
        <fullName evidence="6">WAT1-related protein</fullName>
    </recommendedName>
</protein>
<evidence type="ECO:0000256" key="5">
    <source>
        <dbReference type="ARBA" id="ARBA00023136"/>
    </source>
</evidence>
<dbReference type="InterPro" id="IPR030184">
    <property type="entry name" value="WAT1-related"/>
</dbReference>
<comment type="caution">
    <text evidence="8">The sequence shown here is derived from an EMBL/GenBank/DDBJ whole genome shotgun (WGS) entry which is preliminary data.</text>
</comment>
<feature type="transmembrane region" description="Helical" evidence="6">
    <location>
        <begin position="319"/>
        <end position="338"/>
    </location>
</feature>
<gene>
    <name evidence="8" type="ORF">MKW94_026458</name>
</gene>
<evidence type="ECO:0000256" key="4">
    <source>
        <dbReference type="ARBA" id="ARBA00022989"/>
    </source>
</evidence>
<feature type="transmembrane region" description="Helical" evidence="6">
    <location>
        <begin position="227"/>
        <end position="248"/>
    </location>
</feature>
<dbReference type="InterPro" id="IPR037185">
    <property type="entry name" value="EmrE-like"/>
</dbReference>